<sequence>MSKPSEASGVPDAGQGKRGPDGYLGYLLRQAANVYRYRVEAALRDVALTQPQFAALTMLDAYPEHASADLARLALLTPQTMSTIVGNLEKAGLIVRKPHAVHGRKQHIAVTEAGRAVLSEAKARVYALEGDLVAGCSPGEQAVLRRWLVGVARGDTGPR</sequence>
<dbReference type="PROSITE" id="PS50995">
    <property type="entry name" value="HTH_MARR_2"/>
    <property type="match status" value="1"/>
</dbReference>
<protein>
    <submittedName>
        <fullName evidence="2">Winged helix-turn-helix transcriptional regulator</fullName>
    </submittedName>
</protein>
<gene>
    <name evidence="2" type="ORF">F1188_09845</name>
</gene>
<keyword evidence="3" id="KW-1185">Reference proteome</keyword>
<dbReference type="EMBL" id="VWPJ01000008">
    <property type="protein sequence ID" value="KAA5605536.1"/>
    <property type="molecule type" value="Genomic_DNA"/>
</dbReference>
<accession>A0A5M6IBB7</accession>
<evidence type="ECO:0000313" key="2">
    <source>
        <dbReference type="EMBL" id="KAA5605536.1"/>
    </source>
</evidence>
<reference evidence="2 3" key="1">
    <citation type="submission" date="2019-09" db="EMBL/GenBank/DDBJ databases">
        <title>Genome sequence of Roseospira marina, one of the more divergent members of the non-sulfur purple photosynthetic bacterial family, the Rhodospirillaceae.</title>
        <authorList>
            <person name="Meyer T."/>
            <person name="Kyndt J."/>
        </authorList>
    </citation>
    <scope>NUCLEOTIDE SEQUENCE [LARGE SCALE GENOMIC DNA]</scope>
    <source>
        <strain evidence="2 3">DSM 15113</strain>
    </source>
</reference>
<dbReference type="Pfam" id="PF12802">
    <property type="entry name" value="MarR_2"/>
    <property type="match status" value="1"/>
</dbReference>
<dbReference type="PANTHER" id="PTHR33164">
    <property type="entry name" value="TRANSCRIPTIONAL REGULATOR, MARR FAMILY"/>
    <property type="match status" value="1"/>
</dbReference>
<dbReference type="RefSeq" id="WP_150062247.1">
    <property type="nucleotide sequence ID" value="NZ_JACHII010000002.1"/>
</dbReference>
<evidence type="ECO:0000313" key="3">
    <source>
        <dbReference type="Proteomes" id="UP000324065"/>
    </source>
</evidence>
<feature type="domain" description="HTH marR-type" evidence="1">
    <location>
        <begin position="21"/>
        <end position="153"/>
    </location>
</feature>
<dbReference type="Gene3D" id="1.10.10.10">
    <property type="entry name" value="Winged helix-like DNA-binding domain superfamily/Winged helix DNA-binding domain"/>
    <property type="match status" value="1"/>
</dbReference>
<dbReference type="InterPro" id="IPR000835">
    <property type="entry name" value="HTH_MarR-typ"/>
</dbReference>
<organism evidence="2 3">
    <name type="scientific">Roseospira marina</name>
    <dbReference type="NCBI Taxonomy" id="140057"/>
    <lineage>
        <taxon>Bacteria</taxon>
        <taxon>Pseudomonadati</taxon>
        <taxon>Pseudomonadota</taxon>
        <taxon>Alphaproteobacteria</taxon>
        <taxon>Rhodospirillales</taxon>
        <taxon>Rhodospirillaceae</taxon>
        <taxon>Roseospira</taxon>
    </lineage>
</organism>
<dbReference type="GO" id="GO:0003700">
    <property type="term" value="F:DNA-binding transcription factor activity"/>
    <property type="evidence" value="ECO:0007669"/>
    <property type="project" value="InterPro"/>
</dbReference>
<evidence type="ECO:0000259" key="1">
    <source>
        <dbReference type="PROSITE" id="PS50995"/>
    </source>
</evidence>
<dbReference type="SMART" id="SM00347">
    <property type="entry name" value="HTH_MARR"/>
    <property type="match status" value="1"/>
</dbReference>
<comment type="caution">
    <text evidence="2">The sequence shown here is derived from an EMBL/GenBank/DDBJ whole genome shotgun (WGS) entry which is preliminary data.</text>
</comment>
<dbReference type="OrthoDB" id="511972at2"/>
<name>A0A5M6IBB7_9PROT</name>
<dbReference type="Proteomes" id="UP000324065">
    <property type="component" value="Unassembled WGS sequence"/>
</dbReference>
<dbReference type="SUPFAM" id="SSF46785">
    <property type="entry name" value="Winged helix' DNA-binding domain"/>
    <property type="match status" value="1"/>
</dbReference>
<proteinExistence type="predicted"/>
<dbReference type="InterPro" id="IPR036390">
    <property type="entry name" value="WH_DNA-bd_sf"/>
</dbReference>
<dbReference type="InterPro" id="IPR036388">
    <property type="entry name" value="WH-like_DNA-bd_sf"/>
</dbReference>
<dbReference type="PANTHER" id="PTHR33164:SF43">
    <property type="entry name" value="HTH-TYPE TRANSCRIPTIONAL REPRESSOR YETL"/>
    <property type="match status" value="1"/>
</dbReference>
<dbReference type="InterPro" id="IPR039422">
    <property type="entry name" value="MarR/SlyA-like"/>
</dbReference>
<dbReference type="GO" id="GO:0006950">
    <property type="term" value="P:response to stress"/>
    <property type="evidence" value="ECO:0007669"/>
    <property type="project" value="TreeGrafter"/>
</dbReference>
<dbReference type="AlphaFoldDB" id="A0A5M6IBB7"/>